<keyword evidence="1" id="KW-0732">Signal</keyword>
<dbReference type="RefSeq" id="WP_115330125.1">
    <property type="nucleotide sequence ID" value="NZ_CAAAHP010000004.1"/>
</dbReference>
<evidence type="ECO:0000313" key="3">
    <source>
        <dbReference type="Proteomes" id="UP000254794"/>
    </source>
</evidence>
<feature type="signal peptide" evidence="1">
    <location>
        <begin position="1"/>
        <end position="18"/>
    </location>
</feature>
<accession>A0A378JH08</accession>
<reference evidence="2 3" key="1">
    <citation type="submission" date="2018-06" db="EMBL/GenBank/DDBJ databases">
        <authorList>
            <consortium name="Pathogen Informatics"/>
            <person name="Doyle S."/>
        </authorList>
    </citation>
    <scope>NUCLEOTIDE SEQUENCE [LARGE SCALE GENOMIC DNA]</scope>
    <source>
        <strain evidence="2 3">NCTC13316</strain>
    </source>
</reference>
<proteinExistence type="predicted"/>
<name>A0A378JH08_9GAMM</name>
<feature type="chain" id="PRO_5016771523" evidence="1">
    <location>
        <begin position="19"/>
        <end position="131"/>
    </location>
</feature>
<dbReference type="AlphaFoldDB" id="A0A378JH08"/>
<organism evidence="2 3">
    <name type="scientific">Legionella busanensis</name>
    <dbReference type="NCBI Taxonomy" id="190655"/>
    <lineage>
        <taxon>Bacteria</taxon>
        <taxon>Pseudomonadati</taxon>
        <taxon>Pseudomonadota</taxon>
        <taxon>Gammaproteobacteria</taxon>
        <taxon>Legionellales</taxon>
        <taxon>Legionellaceae</taxon>
        <taxon>Legionella</taxon>
    </lineage>
</organism>
<evidence type="ECO:0000313" key="2">
    <source>
        <dbReference type="EMBL" id="STX50404.1"/>
    </source>
</evidence>
<dbReference type="Proteomes" id="UP000254794">
    <property type="component" value="Unassembled WGS sequence"/>
</dbReference>
<gene>
    <name evidence="2" type="ORF">NCTC13316_00485</name>
</gene>
<sequence>MKKIAIVLACSLSAVAYAKQSDATLLCGYKDYFRLSDATHPGIYIVEANTSPEMYMQVISPRSFELRDTPACRSGYAHITVAYDNYNWCILDIKDGPYMNHPVVKATCSGIRYKGTKYDGIGSYSYTIELD</sequence>
<protein>
    <submittedName>
        <fullName evidence="2">Uncharacterized protein</fullName>
    </submittedName>
</protein>
<dbReference type="OrthoDB" id="5639313at2"/>
<evidence type="ECO:0000256" key="1">
    <source>
        <dbReference type="SAM" id="SignalP"/>
    </source>
</evidence>
<dbReference type="EMBL" id="UGOD01000001">
    <property type="protein sequence ID" value="STX50404.1"/>
    <property type="molecule type" value="Genomic_DNA"/>
</dbReference>
<keyword evidence="3" id="KW-1185">Reference proteome</keyword>